<dbReference type="InterPro" id="IPR016035">
    <property type="entry name" value="Acyl_Trfase/lysoPLipase"/>
</dbReference>
<dbReference type="AlphaFoldDB" id="A0A6G1BLL2"/>
<dbReference type="GO" id="GO:0047372">
    <property type="term" value="F:monoacylglycerol lipase activity"/>
    <property type="evidence" value="ECO:0007669"/>
    <property type="project" value="TreeGrafter"/>
</dbReference>
<sequence>MLVVPDGENKRPKLAKDIKQFYIGNGPNIFSPKHVGRANLLPATPLKAESEFNLIDGFVAANNPTMAAIMRIAREVILDKNSDFPTSVNYKNFIVISIGTGSVKMGKENHHCKNFLRIQPKELSKTMFEMDNATKDNMGDLIKIGEEVLKDRISVMDVHSAMYKQLAELGTHEEELTRLAKILSDERRLRLERTNNNI</sequence>
<gene>
    <name evidence="1" type="ORF">E2562_016074</name>
</gene>
<dbReference type="SUPFAM" id="SSF52151">
    <property type="entry name" value="FabD/lysophospholipase-like"/>
    <property type="match status" value="1"/>
</dbReference>
<dbReference type="PANTHER" id="PTHR32176">
    <property type="entry name" value="XYLOSE ISOMERASE"/>
    <property type="match status" value="1"/>
</dbReference>
<dbReference type="Gene3D" id="3.40.1090.10">
    <property type="entry name" value="Cytosolic phospholipase A2 catalytic domain"/>
    <property type="match status" value="1"/>
</dbReference>
<organism evidence="1 2">
    <name type="scientific">Oryza meyeriana var. granulata</name>
    <dbReference type="NCBI Taxonomy" id="110450"/>
    <lineage>
        <taxon>Eukaryota</taxon>
        <taxon>Viridiplantae</taxon>
        <taxon>Streptophyta</taxon>
        <taxon>Embryophyta</taxon>
        <taxon>Tracheophyta</taxon>
        <taxon>Spermatophyta</taxon>
        <taxon>Magnoliopsida</taxon>
        <taxon>Liliopsida</taxon>
        <taxon>Poales</taxon>
        <taxon>Poaceae</taxon>
        <taxon>BOP clade</taxon>
        <taxon>Oryzoideae</taxon>
        <taxon>Oryzeae</taxon>
        <taxon>Oryzinae</taxon>
        <taxon>Oryza</taxon>
        <taxon>Oryza meyeriana</taxon>
    </lineage>
</organism>
<keyword evidence="2" id="KW-1185">Reference proteome</keyword>
<dbReference type="Proteomes" id="UP000479710">
    <property type="component" value="Unassembled WGS sequence"/>
</dbReference>
<dbReference type="PANTHER" id="PTHR32176:SF111">
    <property type="entry name" value="PATATIN"/>
    <property type="match status" value="1"/>
</dbReference>
<comment type="caution">
    <text evidence="1">The sequence shown here is derived from an EMBL/GenBank/DDBJ whole genome shotgun (WGS) entry which is preliminary data.</text>
</comment>
<evidence type="ECO:0000313" key="1">
    <source>
        <dbReference type="EMBL" id="KAF0888607.1"/>
    </source>
</evidence>
<protein>
    <recommendedName>
        <fullName evidence="3">PNPLA domain-containing protein</fullName>
    </recommendedName>
</protein>
<dbReference type="OrthoDB" id="1721419at2759"/>
<name>A0A6G1BLL2_9ORYZ</name>
<proteinExistence type="predicted"/>
<reference evidence="1 2" key="1">
    <citation type="submission" date="2019-11" db="EMBL/GenBank/DDBJ databases">
        <title>Whole genome sequence of Oryza granulata.</title>
        <authorList>
            <person name="Li W."/>
        </authorList>
    </citation>
    <scope>NUCLEOTIDE SEQUENCE [LARGE SCALE GENOMIC DNA]</scope>
    <source>
        <strain evidence="2">cv. Menghai</strain>
        <tissue evidence="1">Leaf</tissue>
    </source>
</reference>
<dbReference type="EMBL" id="SPHZ02000012">
    <property type="protein sequence ID" value="KAF0888607.1"/>
    <property type="molecule type" value="Genomic_DNA"/>
</dbReference>
<evidence type="ECO:0008006" key="3">
    <source>
        <dbReference type="Google" id="ProtNLM"/>
    </source>
</evidence>
<accession>A0A6G1BLL2</accession>
<dbReference type="GO" id="GO:0004620">
    <property type="term" value="F:phospholipase activity"/>
    <property type="evidence" value="ECO:0007669"/>
    <property type="project" value="TreeGrafter"/>
</dbReference>
<evidence type="ECO:0000313" key="2">
    <source>
        <dbReference type="Proteomes" id="UP000479710"/>
    </source>
</evidence>